<evidence type="ECO:0000259" key="6">
    <source>
        <dbReference type="PROSITE" id="PS50600"/>
    </source>
</evidence>
<dbReference type="PROSITE" id="PS50600">
    <property type="entry name" value="ULP_PROTEASE"/>
    <property type="match status" value="1"/>
</dbReference>
<dbReference type="GO" id="GO:0008234">
    <property type="term" value="F:cysteine-type peptidase activity"/>
    <property type="evidence" value="ECO:0007669"/>
    <property type="project" value="UniProtKB-KW"/>
</dbReference>
<dbReference type="KEGG" id="lang:109331613"/>
<dbReference type="STRING" id="3871.A0A4P1QSL9"/>
<evidence type="ECO:0000256" key="2">
    <source>
        <dbReference type="ARBA" id="ARBA00022670"/>
    </source>
</evidence>
<sequence>MEEQIPKSHKPLLSLDWNLLLPDAPDSHAPPPELRVLKPSDPMASDGPDHLSDHQLLLSIQSKKSTLENTGKGLPDRGAKLRATIQNYEDELTRRKAKRQHEEFDEDQRRKQAAAAATSTSVVGVSNDLTQENESSQAPPESSFSSCFVKKMEDDTDCTTVNAFSKDISHFKHCNNQTARENGEPRERKRHRSSSRCASNLSKRNRSNHDKSSRTTSAYSQHSIGKYLFRFVPKIRKDVSQATQSDGLRSRKGQPIVLDDDDDEGPNIPEKIEEENKLPEYLKEAKIYYPTRDDPECVEVCYKDIDCLAPEGYLTSTIMNFYIRYLKQQASLANRLLSDYHFFNTFFYKKLKEAVSNKQSDRERFFAKFRRWWKGVNIFQKPYILIPIHEDLHWSLIIICIPDKEDESGPIILHLDSLGLHSSKSVFNNIKSYLLDEKNYLDKENLSSDVPIAEKIWNWLPRRIDTQPIAVPQQKNESDCGLFVLYFIQRFIEEAPERLKKKDLDMFGKRWFKPEEASSLRVKIRKLLIAELRNTVSESSSLAASADPAIEECVDTANDSS</sequence>
<dbReference type="Gene3D" id="1.10.418.20">
    <property type="match status" value="1"/>
</dbReference>
<dbReference type="InterPro" id="IPR038765">
    <property type="entry name" value="Papain-like_cys_pep_sf"/>
</dbReference>
<keyword evidence="3" id="KW-0378">Hydrolase</keyword>
<feature type="domain" description="Ubiquitin-like protease family profile" evidence="6">
    <location>
        <begin position="298"/>
        <end position="491"/>
    </location>
</feature>
<dbReference type="GO" id="GO:0006508">
    <property type="term" value="P:proteolysis"/>
    <property type="evidence" value="ECO:0007669"/>
    <property type="project" value="UniProtKB-KW"/>
</dbReference>
<dbReference type="AlphaFoldDB" id="A0A4P1QSL9"/>
<name>A0A4P1QSL9_LUPAN</name>
<accession>A0A4P1QSL9</accession>
<dbReference type="InterPro" id="IPR003653">
    <property type="entry name" value="Peptidase_C48_C"/>
</dbReference>
<protein>
    <recommendedName>
        <fullName evidence="6">Ubiquitin-like protease family profile domain-containing protein</fullName>
    </recommendedName>
</protein>
<dbReference type="Gene3D" id="3.30.310.130">
    <property type="entry name" value="Ubiquitin-related"/>
    <property type="match status" value="1"/>
</dbReference>
<evidence type="ECO:0000313" key="7">
    <source>
        <dbReference type="EMBL" id="OIV93904.1"/>
    </source>
</evidence>
<evidence type="ECO:0000256" key="1">
    <source>
        <dbReference type="ARBA" id="ARBA00005234"/>
    </source>
</evidence>
<dbReference type="OrthoDB" id="442460at2759"/>
<comment type="similarity">
    <text evidence="1">Belongs to the peptidase C48 family.</text>
</comment>
<dbReference type="GO" id="GO:0016926">
    <property type="term" value="P:protein desumoylation"/>
    <property type="evidence" value="ECO:0007669"/>
    <property type="project" value="UniProtKB-ARBA"/>
</dbReference>
<keyword evidence="8" id="KW-1185">Reference proteome</keyword>
<dbReference type="PANTHER" id="PTHR46915">
    <property type="entry name" value="UBIQUITIN-LIKE PROTEASE 4-RELATED"/>
    <property type="match status" value="1"/>
</dbReference>
<dbReference type="EMBL" id="CM007377">
    <property type="protein sequence ID" value="OIV93904.1"/>
    <property type="molecule type" value="Genomic_DNA"/>
</dbReference>
<feature type="compositionally biased region" description="Low complexity" evidence="5">
    <location>
        <begin position="113"/>
        <end position="123"/>
    </location>
</feature>
<evidence type="ECO:0000256" key="5">
    <source>
        <dbReference type="SAM" id="MobiDB-lite"/>
    </source>
</evidence>
<keyword evidence="4" id="KW-0788">Thiol protease</keyword>
<keyword evidence="2" id="KW-0645">Protease</keyword>
<dbReference type="SUPFAM" id="SSF54001">
    <property type="entry name" value="Cysteine proteinases"/>
    <property type="match status" value="1"/>
</dbReference>
<feature type="region of interest" description="Disordered" evidence="5">
    <location>
        <begin position="92"/>
        <end position="125"/>
    </location>
</feature>
<feature type="region of interest" description="Disordered" evidence="5">
    <location>
        <begin position="20"/>
        <end position="53"/>
    </location>
</feature>
<feature type="region of interest" description="Disordered" evidence="5">
    <location>
        <begin position="176"/>
        <end position="219"/>
    </location>
</feature>
<dbReference type="Proteomes" id="UP000188354">
    <property type="component" value="Chromosome LG17"/>
</dbReference>
<evidence type="ECO:0000256" key="3">
    <source>
        <dbReference type="ARBA" id="ARBA00022801"/>
    </source>
</evidence>
<reference evidence="7 8" key="1">
    <citation type="journal article" date="2017" name="Plant Biotechnol. J.">
        <title>A comprehensive draft genome sequence for lupin (Lupinus angustifolius), an emerging health food: insights into plant-microbe interactions and legume evolution.</title>
        <authorList>
            <person name="Hane J.K."/>
            <person name="Ming Y."/>
            <person name="Kamphuis L.G."/>
            <person name="Nelson M.N."/>
            <person name="Garg G."/>
            <person name="Atkins C.A."/>
            <person name="Bayer P.E."/>
            <person name="Bravo A."/>
            <person name="Bringans S."/>
            <person name="Cannon S."/>
            <person name="Edwards D."/>
            <person name="Foley R."/>
            <person name="Gao L.L."/>
            <person name="Harrison M.J."/>
            <person name="Huang W."/>
            <person name="Hurgobin B."/>
            <person name="Li S."/>
            <person name="Liu C.W."/>
            <person name="McGrath A."/>
            <person name="Morahan G."/>
            <person name="Murray J."/>
            <person name="Weller J."/>
            <person name="Jian J."/>
            <person name="Singh K.B."/>
        </authorList>
    </citation>
    <scope>NUCLEOTIDE SEQUENCE [LARGE SCALE GENOMIC DNA]</scope>
    <source>
        <strain evidence="8">cv. Tanjil</strain>
        <tissue evidence="7">Whole plant</tissue>
    </source>
</reference>
<evidence type="ECO:0000256" key="4">
    <source>
        <dbReference type="ARBA" id="ARBA00022807"/>
    </source>
</evidence>
<proteinExistence type="inferred from homology"/>
<feature type="region of interest" description="Disordered" evidence="5">
    <location>
        <begin position="240"/>
        <end position="270"/>
    </location>
</feature>
<organism evidence="7 8">
    <name type="scientific">Lupinus angustifolius</name>
    <name type="common">Narrow-leaved blue lupine</name>
    <dbReference type="NCBI Taxonomy" id="3871"/>
    <lineage>
        <taxon>Eukaryota</taxon>
        <taxon>Viridiplantae</taxon>
        <taxon>Streptophyta</taxon>
        <taxon>Embryophyta</taxon>
        <taxon>Tracheophyta</taxon>
        <taxon>Spermatophyta</taxon>
        <taxon>Magnoliopsida</taxon>
        <taxon>eudicotyledons</taxon>
        <taxon>Gunneridae</taxon>
        <taxon>Pentapetalae</taxon>
        <taxon>rosids</taxon>
        <taxon>fabids</taxon>
        <taxon>Fabales</taxon>
        <taxon>Fabaceae</taxon>
        <taxon>Papilionoideae</taxon>
        <taxon>50 kb inversion clade</taxon>
        <taxon>genistoids sensu lato</taxon>
        <taxon>core genistoids</taxon>
        <taxon>Genisteae</taxon>
        <taxon>Lupinus</taxon>
    </lineage>
</organism>
<dbReference type="PANTHER" id="PTHR46915:SF2">
    <property type="entry name" value="UBIQUITIN-LIKE PROTEASE 4"/>
    <property type="match status" value="1"/>
</dbReference>
<dbReference type="Pfam" id="PF02902">
    <property type="entry name" value="Peptidase_C48"/>
    <property type="match status" value="1"/>
</dbReference>
<evidence type="ECO:0000313" key="8">
    <source>
        <dbReference type="Proteomes" id="UP000188354"/>
    </source>
</evidence>
<dbReference type="Gramene" id="OIV93904">
    <property type="protein sequence ID" value="OIV93904"/>
    <property type="gene ID" value="TanjilG_05607"/>
</dbReference>
<gene>
    <name evidence="7" type="ORF">TanjilG_05607</name>
</gene>